<dbReference type="AlphaFoldDB" id="A0A1M6Z1P6"/>
<dbReference type="PROSITE" id="PS51186">
    <property type="entry name" value="GNAT"/>
    <property type="match status" value="1"/>
</dbReference>
<dbReference type="GO" id="GO:0016747">
    <property type="term" value="F:acyltransferase activity, transferring groups other than amino-acyl groups"/>
    <property type="evidence" value="ECO:0007669"/>
    <property type="project" value="InterPro"/>
</dbReference>
<evidence type="ECO:0000313" key="4">
    <source>
        <dbReference type="EMBL" id="SHL24406.1"/>
    </source>
</evidence>
<evidence type="ECO:0000256" key="2">
    <source>
        <dbReference type="ARBA" id="ARBA00023315"/>
    </source>
</evidence>
<dbReference type="CDD" id="cd04301">
    <property type="entry name" value="NAT_SF"/>
    <property type="match status" value="1"/>
</dbReference>
<dbReference type="InterPro" id="IPR000182">
    <property type="entry name" value="GNAT_dom"/>
</dbReference>
<dbReference type="SUPFAM" id="SSF55729">
    <property type="entry name" value="Acyl-CoA N-acyltransferases (Nat)"/>
    <property type="match status" value="1"/>
</dbReference>
<reference evidence="4 5" key="1">
    <citation type="submission" date="2016-11" db="EMBL/GenBank/DDBJ databases">
        <authorList>
            <person name="Jaros S."/>
            <person name="Januszkiewicz K."/>
            <person name="Wedrychowicz H."/>
        </authorList>
    </citation>
    <scope>NUCLEOTIDE SEQUENCE [LARGE SCALE GENOMIC DNA]</scope>
    <source>
        <strain evidence="4 5">DSM 22153</strain>
    </source>
</reference>
<keyword evidence="1 4" id="KW-0808">Transferase</keyword>
<evidence type="ECO:0000259" key="3">
    <source>
        <dbReference type="PROSITE" id="PS51186"/>
    </source>
</evidence>
<dbReference type="InterPro" id="IPR050680">
    <property type="entry name" value="YpeA/RimI_acetyltransf"/>
</dbReference>
<keyword evidence="2" id="KW-0012">Acyltransferase</keyword>
<dbReference type="InterPro" id="IPR016181">
    <property type="entry name" value="Acyl_CoA_acyltransferase"/>
</dbReference>
<dbReference type="STRING" id="735517.SAMN05444272_0104"/>
<name>A0A1M6Z1P6_9HYPH</name>
<organism evidence="4 5">
    <name type="scientific">Roseibium suaedae</name>
    <dbReference type="NCBI Taxonomy" id="735517"/>
    <lineage>
        <taxon>Bacteria</taxon>
        <taxon>Pseudomonadati</taxon>
        <taxon>Pseudomonadota</taxon>
        <taxon>Alphaproteobacteria</taxon>
        <taxon>Hyphomicrobiales</taxon>
        <taxon>Stappiaceae</taxon>
        <taxon>Roseibium</taxon>
    </lineage>
</organism>
<keyword evidence="5" id="KW-1185">Reference proteome</keyword>
<dbReference type="PANTHER" id="PTHR43420:SF44">
    <property type="entry name" value="ACETYLTRANSFERASE YPEA"/>
    <property type="match status" value="1"/>
</dbReference>
<dbReference type="OrthoDB" id="9804026at2"/>
<sequence>MSLWWPWSSEPMVEEADDGDFADLADLHALSFPHAWSEEEIAGLLGQTGVFCLVVRRSGVNNSRHPLGFVLIRSVAGEAEVLTIAVHPRHRGKGLAGRLMKAATFKLYSDRCECLFLEVDAANEPALRLYKSLGFRKVGERKGYYRAGEGDGTALVMRADLL</sequence>
<proteinExistence type="predicted"/>
<dbReference type="PANTHER" id="PTHR43420">
    <property type="entry name" value="ACETYLTRANSFERASE"/>
    <property type="match status" value="1"/>
</dbReference>
<dbReference type="Pfam" id="PF00583">
    <property type="entry name" value="Acetyltransf_1"/>
    <property type="match status" value="1"/>
</dbReference>
<accession>A0A1M6Z1P6</accession>
<evidence type="ECO:0000313" key="5">
    <source>
        <dbReference type="Proteomes" id="UP000186002"/>
    </source>
</evidence>
<evidence type="ECO:0000256" key="1">
    <source>
        <dbReference type="ARBA" id="ARBA00022679"/>
    </source>
</evidence>
<dbReference type="Proteomes" id="UP000186002">
    <property type="component" value="Unassembled WGS sequence"/>
</dbReference>
<gene>
    <name evidence="4" type="ORF">SAMN05444272_0104</name>
</gene>
<dbReference type="RefSeq" id="WP_073007402.1">
    <property type="nucleotide sequence ID" value="NZ_FRBW01000001.1"/>
</dbReference>
<dbReference type="EMBL" id="FRBW01000001">
    <property type="protein sequence ID" value="SHL24406.1"/>
    <property type="molecule type" value="Genomic_DNA"/>
</dbReference>
<dbReference type="Gene3D" id="3.40.630.30">
    <property type="match status" value="1"/>
</dbReference>
<protein>
    <submittedName>
        <fullName evidence="4">Ribosomal-protein-alanine N-acetyltransferase</fullName>
    </submittedName>
</protein>
<feature type="domain" description="N-acetyltransferase" evidence="3">
    <location>
        <begin position="11"/>
        <end position="162"/>
    </location>
</feature>